<dbReference type="InterPro" id="IPR019284">
    <property type="entry name" value="RP532"/>
</dbReference>
<dbReference type="KEGG" id="ahe:Arch_1691"/>
<proteinExistence type="predicted"/>
<dbReference type="eggNOG" id="COG5346">
    <property type="taxonomic scope" value="Bacteria"/>
</dbReference>
<gene>
    <name evidence="3" type="ordered locus">Arch_1691</name>
</gene>
<feature type="compositionally biased region" description="Polar residues" evidence="1">
    <location>
        <begin position="28"/>
        <end position="39"/>
    </location>
</feature>
<dbReference type="OrthoDB" id="4427273at2"/>
<reference evidence="3 4" key="1">
    <citation type="journal article" date="2010" name="Stand. Genomic Sci.">
        <title>Complete genome sequence of Arcanobacterium haemolyticum type strain (11018).</title>
        <authorList>
            <person name="Yasawong M."/>
            <person name="Teshima H."/>
            <person name="Lapidus A."/>
            <person name="Nolan M."/>
            <person name="Lucas S."/>
            <person name="Glavina Del Rio T."/>
            <person name="Tice H."/>
            <person name="Cheng J."/>
            <person name="Bruce D."/>
            <person name="Detter C."/>
            <person name="Tapia R."/>
            <person name="Han C."/>
            <person name="Goodwin L."/>
            <person name="Pitluck S."/>
            <person name="Liolios K."/>
            <person name="Ivanova N."/>
            <person name="Mavromatis K."/>
            <person name="Mikhailova N."/>
            <person name="Pati A."/>
            <person name="Chen A."/>
            <person name="Palaniappan K."/>
            <person name="Land M."/>
            <person name="Hauser L."/>
            <person name="Chang Y."/>
            <person name="Jeffries C."/>
            <person name="Rohde M."/>
            <person name="Sikorski J."/>
            <person name="Pukall R."/>
            <person name="Goker M."/>
            <person name="Woyke T."/>
            <person name="Bristow J."/>
            <person name="Eisen J."/>
            <person name="Markowitz V."/>
            <person name="Hugenholtz P."/>
            <person name="Kyrpides N."/>
            <person name="Klenk H."/>
        </authorList>
    </citation>
    <scope>NUCLEOTIDE SEQUENCE [LARGE SCALE GENOMIC DNA]</scope>
    <source>
        <strain evidence="4">ATCC 9345 / DSM 20595 / CCUG 17215 / LMG 16163 / NBRC 15585 / NCTC 8452 / 11018</strain>
    </source>
</reference>
<feature type="compositionally biased region" description="Basic and acidic residues" evidence="1">
    <location>
        <begin position="56"/>
        <end position="69"/>
    </location>
</feature>
<sequence length="215" mass="23122">MHHGDEQSNTSRNSESIPDHSESRSPQEQEISQPDSVHQSSGGGVDADGSVTPFGDGRDSKKESLDIAPKEPTIGQVVQALAQGEDISNELVTRVVGHSVQYSGPLPACDDFARYEQVLPGAADRIMAMAEEGLRQNGERIKNETIEKKAESHALQVVSSSHFVAVLGGFFIITMGLVYNVNWVAISGVLMALMTASPSFVAAWQRVKGTSDKEE</sequence>
<dbReference type="STRING" id="644284.Arch_1691"/>
<evidence type="ECO:0000256" key="1">
    <source>
        <dbReference type="SAM" id="MobiDB-lite"/>
    </source>
</evidence>
<keyword evidence="2" id="KW-1133">Transmembrane helix</keyword>
<accession>D7BL44</accession>
<dbReference type="HOGENOM" id="CLU_1280993_0_0_11"/>
<dbReference type="AlphaFoldDB" id="D7BL44"/>
<keyword evidence="4" id="KW-1185">Reference proteome</keyword>
<dbReference type="Pfam" id="PF10097">
    <property type="entry name" value="DUF2335"/>
    <property type="match status" value="1"/>
</dbReference>
<protein>
    <recommendedName>
        <fullName evidence="5">DUF2335 domain-containing protein</fullName>
    </recommendedName>
</protein>
<evidence type="ECO:0000256" key="2">
    <source>
        <dbReference type="SAM" id="Phobius"/>
    </source>
</evidence>
<name>D7BL44_ARCHD</name>
<dbReference type="EMBL" id="CP002045">
    <property type="protein sequence ID" value="ADH93374.1"/>
    <property type="molecule type" value="Genomic_DNA"/>
</dbReference>
<organism evidence="3 4">
    <name type="scientific">Arcanobacterium haemolyticum (strain ATCC 9345 / DSM 20595 / CCM 5947 / CCUG 17215 / LMG 16163 / NBRC 15585 / NCTC 8452 / 11018)</name>
    <dbReference type="NCBI Taxonomy" id="644284"/>
    <lineage>
        <taxon>Bacteria</taxon>
        <taxon>Bacillati</taxon>
        <taxon>Actinomycetota</taxon>
        <taxon>Actinomycetes</taxon>
        <taxon>Actinomycetales</taxon>
        <taxon>Actinomycetaceae</taxon>
        <taxon>Arcanobacterium</taxon>
    </lineage>
</organism>
<feature type="region of interest" description="Disordered" evidence="1">
    <location>
        <begin position="1"/>
        <end position="71"/>
    </location>
</feature>
<evidence type="ECO:0000313" key="4">
    <source>
        <dbReference type="Proteomes" id="UP000000376"/>
    </source>
</evidence>
<evidence type="ECO:0008006" key="5">
    <source>
        <dbReference type="Google" id="ProtNLM"/>
    </source>
</evidence>
<keyword evidence="2" id="KW-0472">Membrane</keyword>
<keyword evidence="2" id="KW-0812">Transmembrane</keyword>
<feature type="transmembrane region" description="Helical" evidence="2">
    <location>
        <begin position="157"/>
        <end position="177"/>
    </location>
</feature>
<feature type="compositionally biased region" description="Polar residues" evidence="1">
    <location>
        <begin position="7"/>
        <end position="16"/>
    </location>
</feature>
<dbReference type="Proteomes" id="UP000000376">
    <property type="component" value="Chromosome"/>
</dbReference>
<feature type="compositionally biased region" description="Basic and acidic residues" evidence="1">
    <location>
        <begin position="17"/>
        <end position="27"/>
    </location>
</feature>
<dbReference type="RefSeq" id="WP_013170860.1">
    <property type="nucleotide sequence ID" value="NC_014218.1"/>
</dbReference>
<feature type="transmembrane region" description="Helical" evidence="2">
    <location>
        <begin position="183"/>
        <end position="204"/>
    </location>
</feature>
<evidence type="ECO:0000313" key="3">
    <source>
        <dbReference type="EMBL" id="ADH93374.1"/>
    </source>
</evidence>